<evidence type="ECO:0000256" key="4">
    <source>
        <dbReference type="ARBA" id="ARBA00022679"/>
    </source>
</evidence>
<keyword evidence="5" id="KW-0472">Membrane</keyword>
<gene>
    <name evidence="8" type="ORF">SAMN05660831_02290</name>
</gene>
<dbReference type="GO" id="GO:0005886">
    <property type="term" value="C:plasma membrane"/>
    <property type="evidence" value="ECO:0007669"/>
    <property type="project" value="UniProtKB-SubCell"/>
</dbReference>
<comment type="subcellular location">
    <subcellularLocation>
        <location evidence="1">Cell inner membrane</location>
    </subcellularLocation>
</comment>
<name>A0A1I1V7A0_9GAMM</name>
<keyword evidence="3" id="KW-0997">Cell inner membrane</keyword>
<dbReference type="InterPro" id="IPR004960">
    <property type="entry name" value="LipA_acyltrans"/>
</dbReference>
<dbReference type="OrthoDB" id="9803456at2"/>
<protein>
    <submittedName>
        <fullName evidence="8">Lauroyl-KDO2-lipid IV(A) myristoyltransferase</fullName>
    </submittedName>
</protein>
<keyword evidence="9" id="KW-1185">Reference proteome</keyword>
<evidence type="ECO:0000256" key="6">
    <source>
        <dbReference type="ARBA" id="ARBA00023315"/>
    </source>
</evidence>
<dbReference type="GO" id="GO:0016746">
    <property type="term" value="F:acyltransferase activity"/>
    <property type="evidence" value="ECO:0007669"/>
    <property type="project" value="UniProtKB-KW"/>
</dbReference>
<sequence>MNEQLEGGHRPRFQPAWLGPRYWPTWLGLGFFALLALAPKVVRRSLARWVGNYWYRRNQRRRSVVEANLRLCFPDWGEEQRAEVARDSFRVMAQASLDYALLWWAPARYLDRIIRVEGWEHVEAALRDGHNVVMFTGHSAALDALGVAITRRMPTVGMMQRVKNPIIDWLIARGRTRFQGKVYLRDAGLRPILQDMRAGLAFYYQPDEDLAHVPGSEWVFAPFFGEPKATLTSLGRLTKIARARAIPCMGYSERDGSGWRVRFDPPLEGFPSGDAESDATAMNTALERLVAADPAQYMWTLRWFKTRPEGVPTPYPSRRRGTGEDET</sequence>
<dbReference type="AlphaFoldDB" id="A0A1I1V7A0"/>
<dbReference type="RefSeq" id="WP_093428902.1">
    <property type="nucleotide sequence ID" value="NZ_FOMJ01000008.1"/>
</dbReference>
<dbReference type="Proteomes" id="UP000198611">
    <property type="component" value="Unassembled WGS sequence"/>
</dbReference>
<dbReference type="EMBL" id="FOMJ01000008">
    <property type="protein sequence ID" value="SFD76973.1"/>
    <property type="molecule type" value="Genomic_DNA"/>
</dbReference>
<evidence type="ECO:0000256" key="3">
    <source>
        <dbReference type="ARBA" id="ARBA00022519"/>
    </source>
</evidence>
<keyword evidence="6" id="KW-0012">Acyltransferase</keyword>
<evidence type="ECO:0000256" key="2">
    <source>
        <dbReference type="ARBA" id="ARBA00022475"/>
    </source>
</evidence>
<proteinExistence type="predicted"/>
<dbReference type="STRING" id="1123397.SAMN05660831_02290"/>
<dbReference type="PIRSF" id="PIRSF026649">
    <property type="entry name" value="MsbB"/>
    <property type="match status" value="1"/>
</dbReference>
<keyword evidence="2" id="KW-1003">Cell membrane</keyword>
<feature type="region of interest" description="Disordered" evidence="7">
    <location>
        <begin position="307"/>
        <end position="327"/>
    </location>
</feature>
<accession>A0A1I1V7A0</accession>
<evidence type="ECO:0000313" key="9">
    <source>
        <dbReference type="Proteomes" id="UP000198611"/>
    </source>
</evidence>
<dbReference type="CDD" id="cd07984">
    <property type="entry name" value="LPLAT_LABLAT-like"/>
    <property type="match status" value="1"/>
</dbReference>
<reference evidence="8 9" key="1">
    <citation type="submission" date="2016-10" db="EMBL/GenBank/DDBJ databases">
        <authorList>
            <person name="de Groot N.N."/>
        </authorList>
    </citation>
    <scope>NUCLEOTIDE SEQUENCE [LARGE SCALE GENOMIC DNA]</scope>
    <source>
        <strain evidence="8 9">HL3</strain>
    </source>
</reference>
<evidence type="ECO:0000256" key="5">
    <source>
        <dbReference type="ARBA" id="ARBA00023136"/>
    </source>
</evidence>
<dbReference type="PANTHER" id="PTHR30606:SF4">
    <property type="entry name" value="LIPID A BIOSYNTHESIS MYRISTOYLTRANSFERASE"/>
    <property type="match status" value="1"/>
</dbReference>
<dbReference type="Pfam" id="PF03279">
    <property type="entry name" value="Lip_A_acyltrans"/>
    <property type="match status" value="1"/>
</dbReference>
<evidence type="ECO:0000256" key="1">
    <source>
        <dbReference type="ARBA" id="ARBA00004533"/>
    </source>
</evidence>
<dbReference type="PANTHER" id="PTHR30606">
    <property type="entry name" value="LIPID A BIOSYNTHESIS LAUROYL ACYLTRANSFERASE"/>
    <property type="match status" value="1"/>
</dbReference>
<evidence type="ECO:0000256" key="7">
    <source>
        <dbReference type="SAM" id="MobiDB-lite"/>
    </source>
</evidence>
<dbReference type="GO" id="GO:0009247">
    <property type="term" value="P:glycolipid biosynthetic process"/>
    <property type="evidence" value="ECO:0007669"/>
    <property type="project" value="UniProtKB-ARBA"/>
</dbReference>
<organism evidence="8 9">
    <name type="scientific">Thiohalospira halophila DSM 15071</name>
    <dbReference type="NCBI Taxonomy" id="1123397"/>
    <lineage>
        <taxon>Bacteria</taxon>
        <taxon>Pseudomonadati</taxon>
        <taxon>Pseudomonadota</taxon>
        <taxon>Gammaproteobacteria</taxon>
        <taxon>Thiohalospirales</taxon>
        <taxon>Thiohalospiraceae</taxon>
        <taxon>Thiohalospira</taxon>
    </lineage>
</organism>
<keyword evidence="4 8" id="KW-0808">Transferase</keyword>
<evidence type="ECO:0000313" key="8">
    <source>
        <dbReference type="EMBL" id="SFD76973.1"/>
    </source>
</evidence>